<accession>A0AAV1IMC8</accession>
<gene>
    <name evidence="2" type="ORF">CVIRNUC_010612</name>
</gene>
<evidence type="ECO:0000256" key="1">
    <source>
        <dbReference type="SAM" id="SignalP"/>
    </source>
</evidence>
<feature type="signal peptide" evidence="1">
    <location>
        <begin position="1"/>
        <end position="26"/>
    </location>
</feature>
<keyword evidence="3" id="KW-1185">Reference proteome</keyword>
<dbReference type="AlphaFoldDB" id="A0AAV1IMC8"/>
<dbReference type="EMBL" id="CAUYUE010000017">
    <property type="protein sequence ID" value="CAK0787392.1"/>
    <property type="molecule type" value="Genomic_DNA"/>
</dbReference>
<keyword evidence="1" id="KW-0732">Signal</keyword>
<evidence type="ECO:0000313" key="2">
    <source>
        <dbReference type="EMBL" id="CAK0787392.1"/>
    </source>
</evidence>
<name>A0AAV1IMC8_9CHLO</name>
<evidence type="ECO:0000313" key="3">
    <source>
        <dbReference type="Proteomes" id="UP001314263"/>
    </source>
</evidence>
<reference evidence="2 3" key="1">
    <citation type="submission" date="2023-10" db="EMBL/GenBank/DDBJ databases">
        <authorList>
            <person name="Maclean D."/>
            <person name="Macfadyen A."/>
        </authorList>
    </citation>
    <scope>NUCLEOTIDE SEQUENCE [LARGE SCALE GENOMIC DNA]</scope>
</reference>
<sequence length="406" mass="42567">MGGVSRSHCVAIAVIVCLVTIQGGQAQIFNYTTAVSGWTGNFFDKYPSAQTNSSTPIVRQNMDTPAKLGAILYNSIAQNQSYGVAEVMRWLMRPSFDPSAPTPSANITEFNRISGALGAAVAYAMTYAYQNMSNIHDGVVGLPQANGAVLRSAVDPLVSVAPNATDVFFVAASALMGVVFNGCDANWRCHVGDCNTPEDIVRKRVGVCCTSVSPMLSAISRQLHLFGYDYLIDTALPAYIQAENPTDLEFLSKCNKVDFGDTSQLALSACNTNASTNYMGSTVLLDVNSNTPGAPPVASAQDCCLACLGNAQCNVWVYCGSENTYGCSGCNGKALNYKAGAGSGAQTFGPYGSGCYDTEGLGSLFPMGTCTLKSAAFRTSPQAYPSSGNGDFLAFTSGYLPPHSAS</sequence>
<comment type="caution">
    <text evidence="2">The sequence shown here is derived from an EMBL/GenBank/DDBJ whole genome shotgun (WGS) entry which is preliminary data.</text>
</comment>
<organism evidence="2 3">
    <name type="scientific">Coccomyxa viridis</name>
    <dbReference type="NCBI Taxonomy" id="1274662"/>
    <lineage>
        <taxon>Eukaryota</taxon>
        <taxon>Viridiplantae</taxon>
        <taxon>Chlorophyta</taxon>
        <taxon>core chlorophytes</taxon>
        <taxon>Trebouxiophyceae</taxon>
        <taxon>Trebouxiophyceae incertae sedis</taxon>
        <taxon>Coccomyxaceae</taxon>
        <taxon>Coccomyxa</taxon>
    </lineage>
</organism>
<feature type="chain" id="PRO_5043516572" description="Extracellular protein" evidence="1">
    <location>
        <begin position="27"/>
        <end position="406"/>
    </location>
</feature>
<dbReference type="Proteomes" id="UP001314263">
    <property type="component" value="Unassembled WGS sequence"/>
</dbReference>
<evidence type="ECO:0008006" key="4">
    <source>
        <dbReference type="Google" id="ProtNLM"/>
    </source>
</evidence>
<proteinExistence type="predicted"/>
<protein>
    <recommendedName>
        <fullName evidence="4">Extracellular protein</fullName>
    </recommendedName>
</protein>